<keyword evidence="4" id="KW-1003">Cell membrane</keyword>
<dbReference type="SUPFAM" id="SSF54637">
    <property type="entry name" value="Thioesterase/thiol ester dehydrase-isomerase"/>
    <property type="match status" value="1"/>
</dbReference>
<dbReference type="Pfam" id="PF03061">
    <property type="entry name" value="4HBT"/>
    <property type="match status" value="1"/>
</dbReference>
<evidence type="ECO:0000256" key="4">
    <source>
        <dbReference type="ARBA" id="ARBA00022475"/>
    </source>
</evidence>
<keyword evidence="6" id="KW-0053">Apoptosis</keyword>
<evidence type="ECO:0000256" key="12">
    <source>
        <dbReference type="ARBA" id="ARBA00023273"/>
    </source>
</evidence>
<dbReference type="Gene3D" id="3.10.129.10">
    <property type="entry name" value="Hotdog Thioesterase"/>
    <property type="match status" value="1"/>
</dbReference>
<keyword evidence="5" id="KW-0963">Cytoplasm</keyword>
<evidence type="ECO:0000259" key="24">
    <source>
        <dbReference type="Pfam" id="PF03061"/>
    </source>
</evidence>
<keyword evidence="7" id="KW-0378">Hydrolase</keyword>
<evidence type="ECO:0000256" key="9">
    <source>
        <dbReference type="ARBA" id="ARBA00022946"/>
    </source>
</evidence>
<evidence type="ECO:0000256" key="3">
    <source>
        <dbReference type="ARBA" id="ARBA00004632"/>
    </source>
</evidence>
<evidence type="ECO:0000256" key="14">
    <source>
        <dbReference type="ARBA" id="ARBA00037002"/>
    </source>
</evidence>
<dbReference type="Proteomes" id="UP001499851">
    <property type="component" value="Unassembled WGS sequence"/>
</dbReference>
<reference evidence="26" key="1">
    <citation type="journal article" date="2019" name="Int. J. Syst. Evol. Microbiol.">
        <title>The Global Catalogue of Microorganisms (GCM) 10K type strain sequencing project: providing services to taxonomists for standard genome sequencing and annotation.</title>
        <authorList>
            <consortium name="The Broad Institute Genomics Platform"/>
            <consortium name="The Broad Institute Genome Sequencing Center for Infectious Disease"/>
            <person name="Wu L."/>
            <person name="Ma J."/>
        </authorList>
    </citation>
    <scope>NUCLEOTIDE SEQUENCE [LARGE SCALE GENOMIC DNA]</scope>
    <source>
        <strain evidence="26">JCM 16001</strain>
    </source>
</reference>
<evidence type="ECO:0000256" key="8">
    <source>
        <dbReference type="ARBA" id="ARBA00022832"/>
    </source>
</evidence>
<comment type="subcellular location">
    <subcellularLocation>
        <location evidence="3">Cell projection</location>
        <location evidence="3">Ruffle membrane</location>
    </subcellularLocation>
    <subcellularLocation>
        <location evidence="2">Cytoplasm</location>
    </subcellularLocation>
    <subcellularLocation>
        <location evidence="1">Membrane</location>
        <topology evidence="1">Peripheral membrane protein</topology>
    </subcellularLocation>
</comment>
<comment type="catalytic activity">
    <reaction evidence="23">
        <text>tetradecanoyl-CoA + H2O = tetradecanoate + CoA + H(+)</text>
        <dbReference type="Rhea" id="RHEA:40119"/>
        <dbReference type="ChEBI" id="CHEBI:15377"/>
        <dbReference type="ChEBI" id="CHEBI:15378"/>
        <dbReference type="ChEBI" id="CHEBI:30807"/>
        <dbReference type="ChEBI" id="CHEBI:57287"/>
        <dbReference type="ChEBI" id="CHEBI:57385"/>
    </reaction>
    <physiologicalReaction direction="left-to-right" evidence="23">
        <dbReference type="Rhea" id="RHEA:40120"/>
    </physiologicalReaction>
</comment>
<comment type="catalytic activity">
    <reaction evidence="13">
        <text>(5Z,8Z,11Z,14Z)-eicosatetraenoyl-CoA + H2O = (5Z,8Z,11Z,14Z)-eicosatetraenoate + CoA + H(+)</text>
        <dbReference type="Rhea" id="RHEA:40151"/>
        <dbReference type="ChEBI" id="CHEBI:15377"/>
        <dbReference type="ChEBI" id="CHEBI:15378"/>
        <dbReference type="ChEBI" id="CHEBI:32395"/>
        <dbReference type="ChEBI" id="CHEBI:57287"/>
        <dbReference type="ChEBI" id="CHEBI:57368"/>
    </reaction>
    <physiologicalReaction direction="left-to-right" evidence="13">
        <dbReference type="Rhea" id="RHEA:40152"/>
    </physiologicalReaction>
</comment>
<dbReference type="PANTHER" id="PTHR12418">
    <property type="entry name" value="ACYL-COENZYME A THIOESTERASE THEM4"/>
    <property type="match status" value="1"/>
</dbReference>
<proteinExistence type="inferred from homology"/>
<dbReference type="InterPro" id="IPR006683">
    <property type="entry name" value="Thioestr_dom"/>
</dbReference>
<evidence type="ECO:0000256" key="23">
    <source>
        <dbReference type="ARBA" id="ARBA00048180"/>
    </source>
</evidence>
<evidence type="ECO:0000256" key="15">
    <source>
        <dbReference type="ARBA" id="ARBA00038456"/>
    </source>
</evidence>
<keyword evidence="8" id="KW-0276">Fatty acid metabolism</keyword>
<evidence type="ECO:0000256" key="18">
    <source>
        <dbReference type="ARBA" id="ARBA00043210"/>
    </source>
</evidence>
<comment type="caution">
    <text evidence="25">The sequence shown here is derived from an EMBL/GenBank/DDBJ whole genome shotgun (WGS) entry which is preliminary data.</text>
</comment>
<evidence type="ECO:0000313" key="25">
    <source>
        <dbReference type="EMBL" id="GAA1687830.1"/>
    </source>
</evidence>
<comment type="catalytic activity">
    <reaction evidence="14">
        <text>(9Z)-octadecenoyl-CoA + H2O = (9Z)-octadecenoate + CoA + H(+)</text>
        <dbReference type="Rhea" id="RHEA:40139"/>
        <dbReference type="ChEBI" id="CHEBI:15377"/>
        <dbReference type="ChEBI" id="CHEBI:15378"/>
        <dbReference type="ChEBI" id="CHEBI:30823"/>
        <dbReference type="ChEBI" id="CHEBI:57287"/>
        <dbReference type="ChEBI" id="CHEBI:57387"/>
    </reaction>
    <physiologicalReaction direction="left-to-right" evidence="14">
        <dbReference type="Rhea" id="RHEA:40140"/>
    </physiologicalReaction>
</comment>
<feature type="domain" description="Thioesterase" evidence="24">
    <location>
        <begin position="112"/>
        <end position="181"/>
    </location>
</feature>
<evidence type="ECO:0000256" key="19">
    <source>
        <dbReference type="ARBA" id="ARBA00047588"/>
    </source>
</evidence>
<organism evidence="25 26">
    <name type="scientific">Glycomyces endophyticus</name>
    <dbReference type="NCBI Taxonomy" id="480996"/>
    <lineage>
        <taxon>Bacteria</taxon>
        <taxon>Bacillati</taxon>
        <taxon>Actinomycetota</taxon>
        <taxon>Actinomycetes</taxon>
        <taxon>Glycomycetales</taxon>
        <taxon>Glycomycetaceae</taxon>
        <taxon>Glycomyces</taxon>
    </lineage>
</organism>
<dbReference type="RefSeq" id="WP_344489922.1">
    <property type="nucleotide sequence ID" value="NZ_BAAAQF010000019.1"/>
</dbReference>
<evidence type="ECO:0000256" key="5">
    <source>
        <dbReference type="ARBA" id="ARBA00022490"/>
    </source>
</evidence>
<keyword evidence="9" id="KW-0809">Transit peptide</keyword>
<keyword evidence="10" id="KW-0443">Lipid metabolism</keyword>
<keyword evidence="11" id="KW-0472">Membrane</keyword>
<comment type="similarity">
    <text evidence="15">Belongs to the THEM4/THEM5 thioesterase family.</text>
</comment>
<evidence type="ECO:0000256" key="10">
    <source>
        <dbReference type="ARBA" id="ARBA00023098"/>
    </source>
</evidence>
<comment type="catalytic activity">
    <reaction evidence="19">
        <text>octanoyl-CoA + H2O = octanoate + CoA + H(+)</text>
        <dbReference type="Rhea" id="RHEA:30143"/>
        <dbReference type="ChEBI" id="CHEBI:15377"/>
        <dbReference type="ChEBI" id="CHEBI:15378"/>
        <dbReference type="ChEBI" id="CHEBI:25646"/>
        <dbReference type="ChEBI" id="CHEBI:57287"/>
        <dbReference type="ChEBI" id="CHEBI:57386"/>
    </reaction>
    <physiologicalReaction direction="left-to-right" evidence="19">
        <dbReference type="Rhea" id="RHEA:30144"/>
    </physiologicalReaction>
</comment>
<evidence type="ECO:0000256" key="6">
    <source>
        <dbReference type="ARBA" id="ARBA00022703"/>
    </source>
</evidence>
<evidence type="ECO:0000256" key="11">
    <source>
        <dbReference type="ARBA" id="ARBA00023136"/>
    </source>
</evidence>
<evidence type="ECO:0000313" key="26">
    <source>
        <dbReference type="Proteomes" id="UP001499851"/>
    </source>
</evidence>
<comment type="catalytic activity">
    <reaction evidence="20">
        <text>hexadecanoyl-CoA + H2O = hexadecanoate + CoA + H(+)</text>
        <dbReference type="Rhea" id="RHEA:16645"/>
        <dbReference type="ChEBI" id="CHEBI:7896"/>
        <dbReference type="ChEBI" id="CHEBI:15377"/>
        <dbReference type="ChEBI" id="CHEBI:15378"/>
        <dbReference type="ChEBI" id="CHEBI:57287"/>
        <dbReference type="ChEBI" id="CHEBI:57379"/>
        <dbReference type="EC" id="3.1.2.2"/>
    </reaction>
    <physiologicalReaction direction="left-to-right" evidence="20">
        <dbReference type="Rhea" id="RHEA:16646"/>
    </physiologicalReaction>
</comment>
<dbReference type="InterPro" id="IPR052365">
    <property type="entry name" value="THEM4/THEM5_acyl-CoA_thioest"/>
</dbReference>
<evidence type="ECO:0000256" key="2">
    <source>
        <dbReference type="ARBA" id="ARBA00004496"/>
    </source>
</evidence>
<evidence type="ECO:0000256" key="17">
    <source>
        <dbReference type="ARBA" id="ARBA00040123"/>
    </source>
</evidence>
<accession>A0ABP4TH07</accession>
<comment type="catalytic activity">
    <reaction evidence="21">
        <text>decanoyl-CoA + H2O = decanoate + CoA + H(+)</text>
        <dbReference type="Rhea" id="RHEA:40059"/>
        <dbReference type="ChEBI" id="CHEBI:15377"/>
        <dbReference type="ChEBI" id="CHEBI:15378"/>
        <dbReference type="ChEBI" id="CHEBI:27689"/>
        <dbReference type="ChEBI" id="CHEBI:57287"/>
        <dbReference type="ChEBI" id="CHEBI:61430"/>
    </reaction>
    <physiologicalReaction direction="left-to-right" evidence="21">
        <dbReference type="Rhea" id="RHEA:40060"/>
    </physiologicalReaction>
</comment>
<name>A0ABP4TH07_9ACTN</name>
<dbReference type="EMBL" id="BAAAQF010000019">
    <property type="protein sequence ID" value="GAA1687830.1"/>
    <property type="molecule type" value="Genomic_DNA"/>
</dbReference>
<comment type="catalytic activity">
    <reaction evidence="22">
        <text>dodecanoyl-CoA + H2O = dodecanoate + CoA + H(+)</text>
        <dbReference type="Rhea" id="RHEA:30135"/>
        <dbReference type="ChEBI" id="CHEBI:15377"/>
        <dbReference type="ChEBI" id="CHEBI:15378"/>
        <dbReference type="ChEBI" id="CHEBI:18262"/>
        <dbReference type="ChEBI" id="CHEBI:57287"/>
        <dbReference type="ChEBI" id="CHEBI:57375"/>
    </reaction>
    <physiologicalReaction direction="left-to-right" evidence="22">
        <dbReference type="Rhea" id="RHEA:30136"/>
    </physiologicalReaction>
</comment>
<evidence type="ECO:0000256" key="21">
    <source>
        <dbReference type="ARBA" id="ARBA00047969"/>
    </source>
</evidence>
<keyword evidence="12" id="KW-0966">Cell projection</keyword>
<gene>
    <name evidence="25" type="ORF">GCM10009830_39250</name>
</gene>
<evidence type="ECO:0000256" key="7">
    <source>
        <dbReference type="ARBA" id="ARBA00022801"/>
    </source>
</evidence>
<evidence type="ECO:0000256" key="13">
    <source>
        <dbReference type="ARBA" id="ARBA00035852"/>
    </source>
</evidence>
<evidence type="ECO:0000256" key="16">
    <source>
        <dbReference type="ARBA" id="ARBA00038848"/>
    </source>
</evidence>
<dbReference type="EC" id="3.1.2.2" evidence="16"/>
<keyword evidence="26" id="KW-1185">Reference proteome</keyword>
<evidence type="ECO:0000256" key="20">
    <source>
        <dbReference type="ARBA" id="ARBA00047734"/>
    </source>
</evidence>
<dbReference type="PANTHER" id="PTHR12418:SF19">
    <property type="entry name" value="ACYL-COENZYME A THIOESTERASE THEM4"/>
    <property type="match status" value="1"/>
</dbReference>
<dbReference type="InterPro" id="IPR029069">
    <property type="entry name" value="HotDog_dom_sf"/>
</dbReference>
<evidence type="ECO:0000256" key="22">
    <source>
        <dbReference type="ARBA" id="ARBA00048074"/>
    </source>
</evidence>
<evidence type="ECO:0000256" key="1">
    <source>
        <dbReference type="ARBA" id="ARBA00004170"/>
    </source>
</evidence>
<dbReference type="CDD" id="cd03443">
    <property type="entry name" value="PaaI_thioesterase"/>
    <property type="match status" value="1"/>
</dbReference>
<sequence length="217" mass="23544">MSSEDLELRRKAVAELGRELRSLMETVARTETPTEVLQELAGEVQRLEARFTGLRRERSDIPSVDVFPFGLRMYSPATGHGSAFAPPLEIEEGEDGLVGRCVLGVAHEGPPGYAHGGMSAMLLDELMGWACAAKGLPAMTIALDVRYQRPVPVEMPLLLRARVTGIEGRKITVSGSVVPEVDPETILVAAEGRFVAPDLDRARSLFPGAKGYQTFKD</sequence>
<protein>
    <recommendedName>
        <fullName evidence="17">Acyl-coenzyme A thioesterase THEM4</fullName>
        <ecNumber evidence="16">3.1.2.2</ecNumber>
    </recommendedName>
    <alternativeName>
        <fullName evidence="18">Thioesterase superfamily member 4</fullName>
    </alternativeName>
</protein>